<accession>A0A4Q1BBD4</accession>
<dbReference type="AlphaFoldDB" id="A0A4Q1BBD4"/>
<keyword evidence="2" id="KW-1185">Reference proteome</keyword>
<evidence type="ECO:0000313" key="1">
    <source>
        <dbReference type="EMBL" id="RXK36122.1"/>
    </source>
</evidence>
<gene>
    <name evidence="1" type="ORF">M231_06613</name>
</gene>
<reference evidence="1 2" key="1">
    <citation type="submission" date="2016-06" db="EMBL/GenBank/DDBJ databases">
        <title>Evolution of pathogenesis and genome organization in the Tremellales.</title>
        <authorList>
            <person name="Cuomo C."/>
            <person name="Litvintseva A."/>
            <person name="Heitman J."/>
            <person name="Chen Y."/>
            <person name="Sun S."/>
            <person name="Springer D."/>
            <person name="Dromer F."/>
            <person name="Young S."/>
            <person name="Zeng Q."/>
            <person name="Chapman S."/>
            <person name="Gujja S."/>
            <person name="Saif S."/>
            <person name="Birren B."/>
        </authorList>
    </citation>
    <scope>NUCLEOTIDE SEQUENCE [LARGE SCALE GENOMIC DNA]</scope>
    <source>
        <strain evidence="1 2">ATCC 28783</strain>
    </source>
</reference>
<proteinExistence type="predicted"/>
<dbReference type="VEuPathDB" id="FungiDB:TREMEDRAFT_58589"/>
<sequence length="144" mass="16257">MTNNTEHATWTVSATSCITYTRDTVTFKAAWSLKPTGNTNVATEAPTDTQLEEVRGEIDLLHQSEVQNSAFYVEKKFIRSDNPEESKRLWEAQVSQDFLRSFAKTEIPGLTVVVVEEDQALLDLVAAEADAENNRYFEQTHSLK</sequence>
<comment type="caution">
    <text evidence="1">The sequence shown here is derived from an EMBL/GenBank/DDBJ whole genome shotgun (WGS) entry which is preliminary data.</text>
</comment>
<dbReference type="InParanoid" id="A0A4Q1BBD4"/>
<name>A0A4Q1BBD4_TREME</name>
<dbReference type="Proteomes" id="UP000289152">
    <property type="component" value="Unassembled WGS sequence"/>
</dbReference>
<protein>
    <submittedName>
        <fullName evidence="1">Uncharacterized protein</fullName>
    </submittedName>
</protein>
<evidence type="ECO:0000313" key="2">
    <source>
        <dbReference type="Proteomes" id="UP000289152"/>
    </source>
</evidence>
<dbReference type="EMBL" id="SDIL01000108">
    <property type="protein sequence ID" value="RXK36122.1"/>
    <property type="molecule type" value="Genomic_DNA"/>
</dbReference>
<organism evidence="1 2">
    <name type="scientific">Tremella mesenterica</name>
    <name type="common">Jelly fungus</name>
    <dbReference type="NCBI Taxonomy" id="5217"/>
    <lineage>
        <taxon>Eukaryota</taxon>
        <taxon>Fungi</taxon>
        <taxon>Dikarya</taxon>
        <taxon>Basidiomycota</taxon>
        <taxon>Agaricomycotina</taxon>
        <taxon>Tremellomycetes</taxon>
        <taxon>Tremellales</taxon>
        <taxon>Tremellaceae</taxon>
        <taxon>Tremella</taxon>
    </lineage>
</organism>